<name>A0ACC7NNL7_9BURK</name>
<proteinExistence type="predicted"/>
<reference evidence="1 2" key="1">
    <citation type="journal article" date="2024" name="Chem. Sci.">
        <title>Discovery of megapolipeptins by genome mining of a Burkholderiales bacteria collection.</title>
        <authorList>
            <person name="Paulo B.S."/>
            <person name="Recchia M.J.J."/>
            <person name="Lee S."/>
            <person name="Fergusson C.H."/>
            <person name="Romanowski S.B."/>
            <person name="Hernandez A."/>
            <person name="Krull N."/>
            <person name="Liu D.Y."/>
            <person name="Cavanagh H."/>
            <person name="Bos A."/>
            <person name="Gray C.A."/>
            <person name="Murphy B.T."/>
            <person name="Linington R.G."/>
            <person name="Eustaquio A.S."/>
        </authorList>
    </citation>
    <scope>NUCLEOTIDE SEQUENCE [LARGE SCALE GENOMIC DNA]</scope>
    <source>
        <strain evidence="1 2">RL18-126-BIB-B</strain>
    </source>
</reference>
<organism evidence="1 2">
    <name type="scientific">Paraburkholderia rhynchosiae</name>
    <dbReference type="NCBI Taxonomy" id="487049"/>
    <lineage>
        <taxon>Bacteria</taxon>
        <taxon>Pseudomonadati</taxon>
        <taxon>Pseudomonadota</taxon>
        <taxon>Betaproteobacteria</taxon>
        <taxon>Burkholderiales</taxon>
        <taxon>Burkholderiaceae</taxon>
        <taxon>Paraburkholderia</taxon>
    </lineage>
</organism>
<sequence length="450" mass="47693">MNAPYTQQIAQFITTLDANPIPEAAKKMALDAFADCVGVLIAGSDEEAVSIAASLSIPDNDGVPVICRGLQVRMEDAALINGIAAHVLDYDDVGLSGHPSAVIVPAVLALGAAINASGERAIRAYLVGFETWGMIEGLDPLPLYKQGFHPTAIFGTVAAAGSCAYLLNLTAEQTANALAIASSLASGLVASFGTMTKPLHVGRAAQAGLLAARLASKGFTGSPDVFEHDSGFLLSHSPSRNPALDRVLRTGVPSVDWKAGAGVLNVKRYPVCYGAHRVIDVVTELAIEHDLTTEDISSIDVVTGDMQMVMLRNARPTTGLEAKFSMQFAIASALAVRRCSLKELSDDFVTRDDIQSIFPRVSITTVGGSMPGLPFAPQEQVKLTLSNGQVLERTVEFAKGSHQLPLDEIELKDKFIDCATTKLSEDNAAALWLQLRCLADLKSLRALILQ</sequence>
<evidence type="ECO:0000313" key="1">
    <source>
        <dbReference type="EMBL" id="MFM0108623.1"/>
    </source>
</evidence>
<evidence type="ECO:0000313" key="2">
    <source>
        <dbReference type="Proteomes" id="UP001629235"/>
    </source>
</evidence>
<comment type="caution">
    <text evidence="1">The sequence shown here is derived from an EMBL/GenBank/DDBJ whole genome shotgun (WGS) entry which is preliminary data.</text>
</comment>
<accession>A0ACC7NNL7</accession>
<protein>
    <submittedName>
        <fullName evidence="1">MmgE/PrpD family protein</fullName>
    </submittedName>
</protein>
<dbReference type="Proteomes" id="UP001629235">
    <property type="component" value="Unassembled WGS sequence"/>
</dbReference>
<gene>
    <name evidence="1" type="ORF">PQR01_35725</name>
</gene>
<keyword evidence="2" id="KW-1185">Reference proteome</keyword>
<dbReference type="EMBL" id="JAQQDW010000128">
    <property type="protein sequence ID" value="MFM0108623.1"/>
    <property type="molecule type" value="Genomic_DNA"/>
</dbReference>